<keyword evidence="1" id="KW-0479">Metal-binding</keyword>
<dbReference type="GO" id="GO:0016829">
    <property type="term" value="F:lyase activity"/>
    <property type="evidence" value="ECO:0007669"/>
    <property type="project" value="UniProtKB-KW"/>
</dbReference>
<dbReference type="InterPro" id="IPR040442">
    <property type="entry name" value="Pyrv_kinase-like_dom_sf"/>
</dbReference>
<dbReference type="PANTHER" id="PTHR42905">
    <property type="entry name" value="PHOSPHOENOLPYRUVATE CARBOXYLASE"/>
    <property type="match status" value="1"/>
</dbReference>
<reference evidence="2 3" key="1">
    <citation type="submission" date="2023-08" db="EMBL/GenBank/DDBJ databases">
        <authorList>
            <person name="Dale J."/>
        </authorList>
    </citation>
    <scope>NUCLEOTIDE SEQUENCE [LARGE SCALE GENOMIC DNA]</scope>
    <source>
        <strain evidence="2 3">2023EL-00788</strain>
    </source>
</reference>
<gene>
    <name evidence="2" type="ORF">RBJ67_18940</name>
</gene>
<keyword evidence="2" id="KW-0456">Lyase</keyword>
<protein>
    <submittedName>
        <fullName evidence="2">Isocitrate lyase/phosphoenolpyruvate mutase family protein</fullName>
    </submittedName>
</protein>
<dbReference type="EMBL" id="JAVDKS010000008">
    <property type="protein sequence ID" value="MDQ2258211.1"/>
    <property type="molecule type" value="Genomic_DNA"/>
</dbReference>
<dbReference type="CDD" id="cd00377">
    <property type="entry name" value="ICL_PEPM"/>
    <property type="match status" value="1"/>
</dbReference>
<dbReference type="InterPro" id="IPR015813">
    <property type="entry name" value="Pyrv/PenolPyrv_kinase-like_dom"/>
</dbReference>
<dbReference type="Proteomes" id="UP001225042">
    <property type="component" value="Unassembled WGS sequence"/>
</dbReference>
<accession>A0AAW8HBI0</accession>
<name>A0AAW8HBI0_9ENTR</name>
<evidence type="ECO:0000313" key="2">
    <source>
        <dbReference type="EMBL" id="MDQ2258211.1"/>
    </source>
</evidence>
<dbReference type="GO" id="GO:0046872">
    <property type="term" value="F:metal ion binding"/>
    <property type="evidence" value="ECO:0007669"/>
    <property type="project" value="UniProtKB-KW"/>
</dbReference>
<organism evidence="2 3">
    <name type="scientific">Enterobacter soli</name>
    <dbReference type="NCBI Taxonomy" id="885040"/>
    <lineage>
        <taxon>Bacteria</taxon>
        <taxon>Pseudomonadati</taxon>
        <taxon>Pseudomonadota</taxon>
        <taxon>Gammaproteobacteria</taxon>
        <taxon>Enterobacterales</taxon>
        <taxon>Enterobacteriaceae</taxon>
        <taxon>Enterobacter</taxon>
    </lineage>
</organism>
<evidence type="ECO:0000313" key="3">
    <source>
        <dbReference type="Proteomes" id="UP001225042"/>
    </source>
</evidence>
<evidence type="ECO:0000256" key="1">
    <source>
        <dbReference type="ARBA" id="ARBA00022723"/>
    </source>
</evidence>
<dbReference type="RefSeq" id="WP_306684173.1">
    <property type="nucleotide sequence ID" value="NZ_JAVDKR010000009.1"/>
</dbReference>
<comment type="caution">
    <text evidence="2">The sequence shown here is derived from an EMBL/GenBank/DDBJ whole genome shotgun (WGS) entry which is preliminary data.</text>
</comment>
<sequence>MDFNTLHHQPQPLLIANAWDASSALAAEQAGYDALGTSSAAIATMLGYEDGEGMSFDELFYIVSRIKAVTELPLSVDLEAGYGDTTDQVIENIHRLAHLGVVGINIEDSRVINHERSLVDAIYFADKLRELIQACPGIFFNVRTDTFLLSCENTLEETLYRGRLYTEQGAHGLFVPCVTRADDIAALASEIAVPLNVMCMPSLPDFRTLTSLGVKRISMGNFIHANLQTQLTDLLCKIQAHHSFSDVFGHENNR</sequence>
<dbReference type="Gene3D" id="3.20.20.60">
    <property type="entry name" value="Phosphoenolpyruvate-binding domains"/>
    <property type="match status" value="1"/>
</dbReference>
<keyword evidence="3" id="KW-1185">Reference proteome</keyword>
<dbReference type="Pfam" id="PF13714">
    <property type="entry name" value="PEP_mutase"/>
    <property type="match status" value="1"/>
</dbReference>
<dbReference type="AlphaFoldDB" id="A0AAW8HBI0"/>
<proteinExistence type="predicted"/>
<dbReference type="SUPFAM" id="SSF51621">
    <property type="entry name" value="Phosphoenolpyruvate/pyruvate domain"/>
    <property type="match status" value="1"/>
</dbReference>
<dbReference type="PANTHER" id="PTHR42905:SF16">
    <property type="entry name" value="CARBOXYPHOSPHONOENOLPYRUVATE PHOSPHONOMUTASE-LIKE PROTEIN (AFU_ORTHOLOGUE AFUA_5G07230)"/>
    <property type="match status" value="1"/>
</dbReference>
<dbReference type="InterPro" id="IPR039556">
    <property type="entry name" value="ICL/PEPM"/>
</dbReference>